<dbReference type="Gene3D" id="3.90.550.10">
    <property type="entry name" value="Spore Coat Polysaccharide Biosynthesis Protein SpsA, Chain A"/>
    <property type="match status" value="1"/>
</dbReference>
<keyword evidence="1" id="KW-0548">Nucleotidyltransferase</keyword>
<protein>
    <submittedName>
        <fullName evidence="1">Acylneuraminate cytidylyltransferase</fullName>
    </submittedName>
</protein>
<proteinExistence type="predicted"/>
<dbReference type="PANTHER" id="PTHR42866">
    <property type="entry name" value="3-DEOXY-MANNO-OCTULOSONATE CYTIDYLYLTRANSFERASE"/>
    <property type="match status" value="1"/>
</dbReference>
<reference evidence="1 2" key="1">
    <citation type="journal article" date="2010" name="Stand. Genomic Sci.">
        <title>Complete genome sequence of Denitrovibrio acetiphilus type strain (N2460).</title>
        <authorList>
            <person name="Kiss H."/>
            <person name="Lang E."/>
            <person name="Lapidus A."/>
            <person name="Copeland A."/>
            <person name="Nolan M."/>
            <person name="Glavina Del Rio T."/>
            <person name="Chen F."/>
            <person name="Lucas S."/>
            <person name="Tice H."/>
            <person name="Cheng J.F."/>
            <person name="Han C."/>
            <person name="Goodwin L."/>
            <person name="Pitluck S."/>
            <person name="Liolios K."/>
            <person name="Pati A."/>
            <person name="Ivanova N."/>
            <person name="Mavromatis K."/>
            <person name="Chen A."/>
            <person name="Palaniappan K."/>
            <person name="Land M."/>
            <person name="Hauser L."/>
            <person name="Chang Y.J."/>
            <person name="Jeffries C.D."/>
            <person name="Detter J.C."/>
            <person name="Brettin T."/>
            <person name="Spring S."/>
            <person name="Rohde M."/>
            <person name="Goker M."/>
            <person name="Woyke T."/>
            <person name="Bristow J."/>
            <person name="Eisen J.A."/>
            <person name="Markowitz V."/>
            <person name="Hugenholtz P."/>
            <person name="Kyrpides N.C."/>
            <person name="Klenk H.P."/>
        </authorList>
    </citation>
    <scope>NUCLEOTIDE SEQUENCE [LARGE SCALE GENOMIC DNA]</scope>
    <source>
        <strain evidence="2">DSM 12809 / NBRC 114555 / N2460</strain>
    </source>
</reference>
<dbReference type="STRING" id="522772.Dacet_0448"/>
<dbReference type="eggNOG" id="COG1861">
    <property type="taxonomic scope" value="Bacteria"/>
</dbReference>
<keyword evidence="1" id="KW-0808">Transferase</keyword>
<dbReference type="InParanoid" id="D4H3G2"/>
<dbReference type="InterPro" id="IPR029044">
    <property type="entry name" value="Nucleotide-diphossugar_trans"/>
</dbReference>
<dbReference type="Proteomes" id="UP000002012">
    <property type="component" value="Chromosome"/>
</dbReference>
<dbReference type="EMBL" id="CP001968">
    <property type="protein sequence ID" value="ADD67246.1"/>
    <property type="molecule type" value="Genomic_DNA"/>
</dbReference>
<dbReference type="OrthoDB" id="9815559at2"/>
<sequence>MKTAAIVQGRTASTRLPGKILRDLPLGSGITVLEQVIRRLKKCRQLDYVVVATTDEEIDDQIADLCTNTGMDFYRGSQDNVLNRYTKTAEAFGADIVVRVTSDCPCIDPDIIDTMVEFYKNDGTFDYISNNRPRVYAHGLDAEVIRFTALKEADRNADLKYEMEHVSPYITGRPEKFKIGSYIPEALTGGEDIRITLDNKEDYTLLCAVYDMLYEKDNYFGNESIVELFRSKPWLYEINANVQNKVKFENIQDELKQAVKVLDLQELYTASDIIRQKLRSE</sequence>
<dbReference type="CDD" id="cd02518">
    <property type="entry name" value="GT2_SpsF"/>
    <property type="match status" value="1"/>
</dbReference>
<evidence type="ECO:0000313" key="2">
    <source>
        <dbReference type="Proteomes" id="UP000002012"/>
    </source>
</evidence>
<dbReference type="GO" id="GO:0005829">
    <property type="term" value="C:cytosol"/>
    <property type="evidence" value="ECO:0007669"/>
    <property type="project" value="TreeGrafter"/>
</dbReference>
<dbReference type="AlphaFoldDB" id="D4H3G2"/>
<dbReference type="HOGENOM" id="CLU_072501_0_0_0"/>
<dbReference type="RefSeq" id="WP_013009790.1">
    <property type="nucleotide sequence ID" value="NC_013943.1"/>
</dbReference>
<dbReference type="PaxDb" id="522772-Dacet_0448"/>
<gene>
    <name evidence="1" type="ordered locus">Dacet_0448</name>
</gene>
<accession>D4H3G2</accession>
<dbReference type="Pfam" id="PF02348">
    <property type="entry name" value="CTP_transf_3"/>
    <property type="match status" value="1"/>
</dbReference>
<keyword evidence="2" id="KW-1185">Reference proteome</keyword>
<organism evidence="1 2">
    <name type="scientific">Denitrovibrio acetiphilus (strain DSM 12809 / NBRC 114555 / N2460)</name>
    <dbReference type="NCBI Taxonomy" id="522772"/>
    <lineage>
        <taxon>Bacteria</taxon>
        <taxon>Pseudomonadati</taxon>
        <taxon>Deferribacterota</taxon>
        <taxon>Deferribacteres</taxon>
        <taxon>Deferribacterales</taxon>
        <taxon>Geovibrionaceae</taxon>
        <taxon>Denitrovibrio</taxon>
    </lineage>
</organism>
<dbReference type="KEGG" id="dap:Dacet_0448"/>
<dbReference type="SUPFAM" id="SSF53448">
    <property type="entry name" value="Nucleotide-diphospho-sugar transferases"/>
    <property type="match status" value="1"/>
</dbReference>
<dbReference type="InterPro" id="IPR003329">
    <property type="entry name" value="Cytidylyl_trans"/>
</dbReference>
<evidence type="ECO:0000313" key="1">
    <source>
        <dbReference type="EMBL" id="ADD67246.1"/>
    </source>
</evidence>
<dbReference type="PANTHER" id="PTHR42866:SF1">
    <property type="entry name" value="SPORE COAT POLYSACCHARIDE BIOSYNTHESIS PROTEIN SPSF"/>
    <property type="match status" value="1"/>
</dbReference>
<dbReference type="GO" id="GO:0016779">
    <property type="term" value="F:nucleotidyltransferase activity"/>
    <property type="evidence" value="ECO:0007669"/>
    <property type="project" value="UniProtKB-KW"/>
</dbReference>
<name>D4H3G2_DENA2</name>